<dbReference type="AlphaFoldDB" id="A0A918RYB4"/>
<dbReference type="Proteomes" id="UP000646579">
    <property type="component" value="Unassembled WGS sequence"/>
</dbReference>
<reference evidence="1" key="2">
    <citation type="submission" date="2020-09" db="EMBL/GenBank/DDBJ databases">
        <authorList>
            <person name="Sun Q."/>
            <person name="Kim S."/>
        </authorList>
    </citation>
    <scope>NUCLEOTIDE SEQUENCE</scope>
    <source>
        <strain evidence="1">KCTC 32437</strain>
    </source>
</reference>
<sequence>MTETPAPLRQVRPIALTGLIPAAPTTGAPICEMVDPRDLWVDPAYQRSVGEKGLKQVRRIVEGFDWAKFKPPICAFAEDGQGQSVLKVLDGQHTAIACASNPHIETIPVMIVEAPDTQSQAVAFIGQNKERLNVTPLQIHFAALAAQDPEAITVAQVCDRAGLRILRSTPKVYAPRDTVAIAAINGLTSRRGAMRARQILEVLAKAELAPVTAPHIKSAEYLLTDPEFRETLYPEALTECIQAQEMTIDDEAKLWAATHRVPVWKAMASIWFRKCRKKRRPA</sequence>
<name>A0A918RYB4_9HYPH</name>
<accession>A0A918RYB4</accession>
<dbReference type="RefSeq" id="WP_189423060.1">
    <property type="nucleotide sequence ID" value="NZ_BMZE01000001.1"/>
</dbReference>
<organism evidence="1 2">
    <name type="scientific">Devosia pacifica</name>
    <dbReference type="NCBI Taxonomy" id="1335967"/>
    <lineage>
        <taxon>Bacteria</taxon>
        <taxon>Pseudomonadati</taxon>
        <taxon>Pseudomonadota</taxon>
        <taxon>Alphaproteobacteria</taxon>
        <taxon>Hyphomicrobiales</taxon>
        <taxon>Devosiaceae</taxon>
        <taxon>Devosia</taxon>
    </lineage>
</organism>
<evidence type="ECO:0000313" key="1">
    <source>
        <dbReference type="EMBL" id="GHA13580.1"/>
    </source>
</evidence>
<evidence type="ECO:0008006" key="3">
    <source>
        <dbReference type="Google" id="ProtNLM"/>
    </source>
</evidence>
<reference evidence="1" key="1">
    <citation type="journal article" date="2014" name="Int. J. Syst. Evol. Microbiol.">
        <title>Complete genome sequence of Corynebacterium casei LMG S-19264T (=DSM 44701T), isolated from a smear-ripened cheese.</title>
        <authorList>
            <consortium name="US DOE Joint Genome Institute (JGI-PGF)"/>
            <person name="Walter F."/>
            <person name="Albersmeier A."/>
            <person name="Kalinowski J."/>
            <person name="Ruckert C."/>
        </authorList>
    </citation>
    <scope>NUCLEOTIDE SEQUENCE</scope>
    <source>
        <strain evidence="1">KCTC 32437</strain>
    </source>
</reference>
<protein>
    <recommendedName>
        <fullName evidence="3">ParB/Sulfiredoxin domain-containing protein</fullName>
    </recommendedName>
</protein>
<dbReference type="EMBL" id="BMZE01000001">
    <property type="protein sequence ID" value="GHA13580.1"/>
    <property type="molecule type" value="Genomic_DNA"/>
</dbReference>
<comment type="caution">
    <text evidence="1">The sequence shown here is derived from an EMBL/GenBank/DDBJ whole genome shotgun (WGS) entry which is preliminary data.</text>
</comment>
<gene>
    <name evidence="1" type="ORF">GCM10007989_05220</name>
</gene>
<proteinExistence type="predicted"/>
<keyword evidence="2" id="KW-1185">Reference proteome</keyword>
<evidence type="ECO:0000313" key="2">
    <source>
        <dbReference type="Proteomes" id="UP000646579"/>
    </source>
</evidence>